<evidence type="ECO:0000313" key="3">
    <source>
        <dbReference type="Proteomes" id="UP001392437"/>
    </source>
</evidence>
<keyword evidence="3" id="KW-1185">Reference proteome</keyword>
<evidence type="ECO:0000313" key="2">
    <source>
        <dbReference type="EMBL" id="KAK8109993.1"/>
    </source>
</evidence>
<evidence type="ECO:0000256" key="1">
    <source>
        <dbReference type="SAM" id="MobiDB-lite"/>
    </source>
</evidence>
<feature type="region of interest" description="Disordered" evidence="1">
    <location>
        <begin position="40"/>
        <end position="69"/>
    </location>
</feature>
<sequence length="69" mass="7012">MAPSKIPTGSSSRISAYGGLGAVRCRGRVVGEGGLHAADEQVDCQDPEGRELEPQAFGKAGARDLGGTL</sequence>
<organism evidence="2 3">
    <name type="scientific">Apiospora kogelbergensis</name>
    <dbReference type="NCBI Taxonomy" id="1337665"/>
    <lineage>
        <taxon>Eukaryota</taxon>
        <taxon>Fungi</taxon>
        <taxon>Dikarya</taxon>
        <taxon>Ascomycota</taxon>
        <taxon>Pezizomycotina</taxon>
        <taxon>Sordariomycetes</taxon>
        <taxon>Xylariomycetidae</taxon>
        <taxon>Amphisphaeriales</taxon>
        <taxon>Apiosporaceae</taxon>
        <taxon>Apiospora</taxon>
    </lineage>
</organism>
<comment type="caution">
    <text evidence="2">The sequence shown here is derived from an EMBL/GenBank/DDBJ whole genome shotgun (WGS) entry which is preliminary data.</text>
</comment>
<dbReference type="Proteomes" id="UP001392437">
    <property type="component" value="Unassembled WGS sequence"/>
</dbReference>
<reference evidence="2 3" key="1">
    <citation type="submission" date="2023-01" db="EMBL/GenBank/DDBJ databases">
        <title>Analysis of 21 Apiospora genomes using comparative genomics revels a genus with tremendous synthesis potential of carbohydrate active enzymes and secondary metabolites.</title>
        <authorList>
            <person name="Sorensen T."/>
        </authorList>
    </citation>
    <scope>NUCLEOTIDE SEQUENCE [LARGE SCALE GENOMIC DNA]</scope>
    <source>
        <strain evidence="2 3">CBS 117206</strain>
    </source>
</reference>
<dbReference type="AlphaFoldDB" id="A0AAW0QPS2"/>
<proteinExistence type="predicted"/>
<accession>A0AAW0QPS2</accession>
<dbReference type="EMBL" id="JAQQWP010000007">
    <property type="protein sequence ID" value="KAK8109993.1"/>
    <property type="molecule type" value="Genomic_DNA"/>
</dbReference>
<gene>
    <name evidence="2" type="ORF">PG999_008130</name>
</gene>
<name>A0AAW0QPS2_9PEZI</name>
<protein>
    <submittedName>
        <fullName evidence="2">Uncharacterized protein</fullName>
    </submittedName>
</protein>